<proteinExistence type="predicted"/>
<feature type="coiled-coil region" evidence="1">
    <location>
        <begin position="339"/>
        <end position="366"/>
    </location>
</feature>
<dbReference type="EMBL" id="JAKWFO010000003">
    <property type="protein sequence ID" value="KAI9637903.1"/>
    <property type="molecule type" value="Genomic_DNA"/>
</dbReference>
<comment type="caution">
    <text evidence="3">The sequence shown here is derived from an EMBL/GenBank/DDBJ whole genome shotgun (WGS) entry which is preliminary data.</text>
</comment>
<evidence type="ECO:0000313" key="3">
    <source>
        <dbReference type="EMBL" id="KAI9637903.1"/>
    </source>
</evidence>
<sequence>MNDHDGAPPSPNSLAFPSEASRSPSPEDQLDSHTRAHSPAPSDIGLSPSASTFLRTAETLEGLAQQLSNLSNDAEEASAPGGAVVCCCGAVDGRGCKAAQGRERMAEKLILSGEIGNALLHRYEALEKKHAFEVKRLQHQLEVKRTALADSIRRINALEKANGTHLGKYADLNRKHEALEKRYTQSLHTQNLTQQSLTHVRTELTTLRNTMQRQSIALASGAGVEERLSDAERRYEEAREMQIAAERAGKEEIRKRSRAELRIAELEQQLRAAQREIEEIKEARTRDAEVLLDNAKSRLENLHEQLSSTFRADSPAEQPEYLRALEGLVASNAMLKHDVSELSHLLAESKDDVRSLREENDELRAVNGVAGRVSPGVPPHLAAELRQGNHSRTESSPTVGAFDRSTWARMSVSSSMRWDHNRRSSFAPSFASTSTADGGLTSPGLGLGSIGEFGGALLRDGVLSPPLQATDGRESPQGGAFRTSPSGGIGYVLNGVPKMGAVKPQYRRRASDRPQMPSRSYTSQGVGSIAESAPLESDVGHTTDEPISPASEYFRAADVSRKRRSLMLQRHHSASPHESADYSSTASRTLVDGGLADLTSPRSEGEVGTALPAKPSPAKAAHRRTLLLLTKSKGTQTDPTEFDVGTVRIPTSDYMDGPPAPPSVASTGTSPRPDDRSETSSLHPPVQGPLMIFVEHLSKLLGRLRAADIPTLNRRLKKQHLSGDVSHLSRSTLRALHTEIAETKNLFRGMLDSNSIQRKEWNMLFKLMKDVFTELVDMQAVINDVTLEPKLAKRLQKEAFRDEEAEEAALAAAAAGGGGVGLGWIANPITRLFVTPASEPVADNKAGVRGGDRGKLQAGVPVKAVSKQAAVSGATTTHVSVEFAGAGMTRRATPAPSALAPSALGSGSGVVDALPPSPNPTAPPGDRSRQVSANSVATVESTRADMAGTTRTLRPPGTLRPSKSRANRNELLGIFAGAQNPRPPMPPAGSPWLLLDSDGIPPPTPKLRSASSQYFGPGAERTIRARDGTTQRKRLSAVVDAVIDNSQGDDGQGMDDTTHDLPFQQQLLTRTLRPRGLSDSSIRSTYVSHAATSEMMPSAPPAELGAAVARQGGYTGGLLAGLGRRLYWAKSDVSPVNPMDMPPPPPPPAQPHRTTSSGSKEVREPLNRSTSTSAAKPISASASPNKRGTAQAPVGGGGGFISFLENIAGEGAKKGMDAEEEGAAKRRGGESSLDRMEREEMIGASFRQGVMLGQGGAR</sequence>
<dbReference type="AlphaFoldDB" id="A0AA38LWK3"/>
<feature type="compositionally biased region" description="Low complexity" evidence="2">
    <location>
        <begin position="1169"/>
        <end position="1184"/>
    </location>
</feature>
<feature type="region of interest" description="Disordered" evidence="2">
    <location>
        <begin position="505"/>
        <end position="527"/>
    </location>
</feature>
<evidence type="ECO:0000256" key="1">
    <source>
        <dbReference type="SAM" id="Coils"/>
    </source>
</evidence>
<keyword evidence="1" id="KW-0175">Coiled coil</keyword>
<feature type="coiled-coil region" evidence="1">
    <location>
        <begin position="221"/>
        <end position="312"/>
    </location>
</feature>
<feature type="region of interest" description="Disordered" evidence="2">
    <location>
        <begin position="464"/>
        <end position="488"/>
    </location>
</feature>
<feature type="region of interest" description="Disordered" evidence="2">
    <location>
        <begin position="1"/>
        <end position="49"/>
    </location>
</feature>
<protein>
    <submittedName>
        <fullName evidence="3">Uncharacterized protein</fullName>
    </submittedName>
</protein>
<dbReference type="GeneID" id="77728518"/>
<organism evidence="3 4">
    <name type="scientific">Dioszegia hungarica</name>
    <dbReference type="NCBI Taxonomy" id="4972"/>
    <lineage>
        <taxon>Eukaryota</taxon>
        <taxon>Fungi</taxon>
        <taxon>Dikarya</taxon>
        <taxon>Basidiomycota</taxon>
        <taxon>Agaricomycotina</taxon>
        <taxon>Tremellomycetes</taxon>
        <taxon>Tremellales</taxon>
        <taxon>Bulleribasidiaceae</taxon>
        <taxon>Dioszegia</taxon>
    </lineage>
</organism>
<accession>A0AA38LWK3</accession>
<dbReference type="Proteomes" id="UP001164286">
    <property type="component" value="Unassembled WGS sequence"/>
</dbReference>
<name>A0AA38LWK3_9TREE</name>
<reference evidence="3" key="1">
    <citation type="journal article" date="2022" name="G3 (Bethesda)">
        <title>High quality genome of the basidiomycete yeast Dioszegia hungarica PDD-24b-2 isolated from cloud water.</title>
        <authorList>
            <person name="Jarrige D."/>
            <person name="Haridas S."/>
            <person name="Bleykasten-Grosshans C."/>
            <person name="Joly M."/>
            <person name="Nadalig T."/>
            <person name="Sancelme M."/>
            <person name="Vuilleumier S."/>
            <person name="Grigoriev I.V."/>
            <person name="Amato P."/>
            <person name="Bringel F."/>
        </authorList>
    </citation>
    <scope>NUCLEOTIDE SEQUENCE</scope>
    <source>
        <strain evidence="3">PDD-24b-2</strain>
    </source>
</reference>
<feature type="region of interest" description="Disordered" evidence="2">
    <location>
        <begin position="1212"/>
        <end position="1236"/>
    </location>
</feature>
<feature type="region of interest" description="Disordered" evidence="2">
    <location>
        <begin position="892"/>
        <end position="937"/>
    </location>
</feature>
<feature type="region of interest" description="Disordered" evidence="2">
    <location>
        <begin position="1136"/>
        <end position="1197"/>
    </location>
</feature>
<gene>
    <name evidence="3" type="ORF">MKK02DRAFT_35955</name>
</gene>
<feature type="compositionally biased region" description="Polar residues" evidence="2">
    <location>
        <begin position="517"/>
        <end position="526"/>
    </location>
</feature>
<feature type="compositionally biased region" description="Polar residues" evidence="2">
    <location>
        <begin position="12"/>
        <end position="26"/>
    </location>
</feature>
<feature type="compositionally biased region" description="Pro residues" evidence="2">
    <location>
        <begin position="1140"/>
        <end position="1150"/>
    </location>
</feature>
<evidence type="ECO:0000256" key="2">
    <source>
        <dbReference type="SAM" id="MobiDB-lite"/>
    </source>
</evidence>
<keyword evidence="4" id="KW-1185">Reference proteome</keyword>
<feature type="compositionally biased region" description="Low complexity" evidence="2">
    <location>
        <begin position="894"/>
        <end position="905"/>
    </location>
</feature>
<feature type="region of interest" description="Disordered" evidence="2">
    <location>
        <begin position="650"/>
        <end position="685"/>
    </location>
</feature>
<feature type="region of interest" description="Disordered" evidence="2">
    <location>
        <begin position="534"/>
        <end position="553"/>
    </location>
</feature>
<feature type="region of interest" description="Disordered" evidence="2">
    <location>
        <begin position="566"/>
        <end position="621"/>
    </location>
</feature>
<evidence type="ECO:0000313" key="4">
    <source>
        <dbReference type="Proteomes" id="UP001164286"/>
    </source>
</evidence>
<dbReference type="RefSeq" id="XP_052947680.1">
    <property type="nucleotide sequence ID" value="XM_053089313.1"/>
</dbReference>
<feature type="compositionally biased region" description="Low complexity" evidence="2">
    <location>
        <begin position="610"/>
        <end position="619"/>
    </location>
</feature>